<dbReference type="Gene3D" id="3.30.450.40">
    <property type="match status" value="1"/>
</dbReference>
<sequence length="616" mass="68856">MVTRLKAESIEEHDLQQESLQVLLRMTVGQLPELDELVTLVADIFQADIALAALFDGGKQQFISAVGTPLSSIEVDEGSFHRMIIERNELFVVQDSHVCPEFSDNPYLNSQCELRFCAGLPLFLQDDIPIGVLSLFSTQPQQFSERDRLRLQRIARAVEGLLRSQLNAIKADIASQNAQNAQNMALRKGQLLEEVAKVSGVGGWELDVESDELYWTEKTREIHQVSDDYVPTLEEAINFYAPAARPLIEKAVQDGLNSTGIWDFELPLITAKGKSIWVKATGQAVFENGKLKRLIGGCQDITSRREQELRLRESESTAREKSDELYTIIANMRQGVAVFDEHTHLKYSNSQYRDILNRNEKQMVYGTPFLQLLSELVVRSDFELSPECIFREMQSHFARGDSMAIKYSLVHGRIVAVLYTPLPDGGWVTTVEDITEREKAAEKIAFAARHDPLTGLANRMLFNQVLEEALARELEVSATSGSHGSCALLMLDLDRFKPVNDTHGHIIGDEVLKEVAKRLTAVVKRSDLVARFGGDEFAILLLDYDNTEDIAIHIAESVIAALSDPFLIRDLCIAIGVSIGIAKVQASDKSLSDVIQRADDALYHVKHHGRDGYHLS</sequence>
<dbReference type="Gene3D" id="3.30.70.270">
    <property type="match status" value="1"/>
</dbReference>
<name>A0ABS7YQ13_9VIBR</name>
<accession>A0ABS7YQ13</accession>
<dbReference type="Pfam" id="PF00990">
    <property type="entry name" value="GGDEF"/>
    <property type="match status" value="1"/>
</dbReference>
<dbReference type="InterPro" id="IPR000700">
    <property type="entry name" value="PAS-assoc_C"/>
</dbReference>
<evidence type="ECO:0000259" key="1">
    <source>
        <dbReference type="PROSITE" id="PS50113"/>
    </source>
</evidence>
<dbReference type="InterPro" id="IPR013655">
    <property type="entry name" value="PAS_fold_3"/>
</dbReference>
<dbReference type="PANTHER" id="PTHR44757">
    <property type="entry name" value="DIGUANYLATE CYCLASE DGCP"/>
    <property type="match status" value="1"/>
</dbReference>
<dbReference type="PROSITE" id="PS50887">
    <property type="entry name" value="GGDEF"/>
    <property type="match status" value="1"/>
</dbReference>
<feature type="domain" description="PAC" evidence="1">
    <location>
        <begin position="262"/>
        <end position="313"/>
    </location>
</feature>
<evidence type="ECO:0000259" key="2">
    <source>
        <dbReference type="PROSITE" id="PS50887"/>
    </source>
</evidence>
<feature type="domain" description="GGDEF" evidence="2">
    <location>
        <begin position="484"/>
        <end position="616"/>
    </location>
</feature>
<gene>
    <name evidence="3" type="ORF">LDJ79_13205</name>
</gene>
<dbReference type="Pfam" id="PF08447">
    <property type="entry name" value="PAS_3"/>
    <property type="match status" value="1"/>
</dbReference>
<protein>
    <submittedName>
        <fullName evidence="3">Diguanylate cyclase</fullName>
        <ecNumber evidence="3">2.7.7.65</ecNumber>
    </submittedName>
</protein>
<dbReference type="SUPFAM" id="SSF55073">
    <property type="entry name" value="Nucleotide cyclase"/>
    <property type="match status" value="1"/>
</dbReference>
<dbReference type="InterPro" id="IPR003018">
    <property type="entry name" value="GAF"/>
</dbReference>
<dbReference type="InterPro" id="IPR000160">
    <property type="entry name" value="GGDEF_dom"/>
</dbReference>
<dbReference type="InterPro" id="IPR052155">
    <property type="entry name" value="Biofilm_reg_signaling"/>
</dbReference>
<dbReference type="CDD" id="cd01949">
    <property type="entry name" value="GGDEF"/>
    <property type="match status" value="1"/>
</dbReference>
<dbReference type="SMART" id="SM00267">
    <property type="entry name" value="GGDEF"/>
    <property type="match status" value="1"/>
</dbReference>
<dbReference type="Proteomes" id="UP001199044">
    <property type="component" value="Unassembled WGS sequence"/>
</dbReference>
<reference evidence="4" key="1">
    <citation type="submission" date="2023-07" db="EMBL/GenBank/DDBJ databases">
        <title>Molecular identification of indigenous halophilic bacteria isolated from red sea cost, biodegradation of synthetic dyes and assessment of degraded metabolite toxicity.</title>
        <authorList>
            <person name="Chaieb K."/>
            <person name="Altayb H.N."/>
        </authorList>
    </citation>
    <scope>NUCLEOTIDE SEQUENCE [LARGE SCALE GENOMIC DNA]</scope>
    <source>
        <strain evidence="4">K20</strain>
    </source>
</reference>
<dbReference type="InterPro" id="IPR029787">
    <property type="entry name" value="Nucleotide_cyclase"/>
</dbReference>
<dbReference type="EC" id="2.7.7.65" evidence="3"/>
<proteinExistence type="predicted"/>
<dbReference type="GO" id="GO:0052621">
    <property type="term" value="F:diguanylate cyclase activity"/>
    <property type="evidence" value="ECO:0007669"/>
    <property type="project" value="UniProtKB-EC"/>
</dbReference>
<dbReference type="PANTHER" id="PTHR44757:SF2">
    <property type="entry name" value="BIOFILM ARCHITECTURE MAINTENANCE PROTEIN MBAA"/>
    <property type="match status" value="1"/>
</dbReference>
<dbReference type="InterPro" id="IPR029016">
    <property type="entry name" value="GAF-like_dom_sf"/>
</dbReference>
<dbReference type="SUPFAM" id="SSF55785">
    <property type="entry name" value="PYP-like sensor domain (PAS domain)"/>
    <property type="match status" value="2"/>
</dbReference>
<organism evidence="3 4">
    <name type="scientific">Vibrio tritonius</name>
    <dbReference type="NCBI Taxonomy" id="1435069"/>
    <lineage>
        <taxon>Bacteria</taxon>
        <taxon>Pseudomonadati</taxon>
        <taxon>Pseudomonadota</taxon>
        <taxon>Gammaproteobacteria</taxon>
        <taxon>Vibrionales</taxon>
        <taxon>Vibrionaceae</taxon>
        <taxon>Vibrio</taxon>
    </lineage>
</organism>
<keyword evidence="3" id="KW-0548">Nucleotidyltransferase</keyword>
<comment type="caution">
    <text evidence="3">The sequence shown here is derived from an EMBL/GenBank/DDBJ whole genome shotgun (WGS) entry which is preliminary data.</text>
</comment>
<keyword evidence="4" id="KW-1185">Reference proteome</keyword>
<dbReference type="Gene3D" id="3.30.450.20">
    <property type="entry name" value="PAS domain"/>
    <property type="match status" value="2"/>
</dbReference>
<evidence type="ECO:0000313" key="3">
    <source>
        <dbReference type="EMBL" id="MCA2017077.1"/>
    </source>
</evidence>
<keyword evidence="3" id="KW-0808">Transferase</keyword>
<dbReference type="RefSeq" id="WP_225250891.1">
    <property type="nucleotide sequence ID" value="NZ_JAIWIU010000086.1"/>
</dbReference>
<dbReference type="Pfam" id="PF12860">
    <property type="entry name" value="PAS_7"/>
    <property type="match status" value="1"/>
</dbReference>
<evidence type="ECO:0000313" key="4">
    <source>
        <dbReference type="Proteomes" id="UP001199044"/>
    </source>
</evidence>
<dbReference type="InterPro" id="IPR035965">
    <property type="entry name" value="PAS-like_dom_sf"/>
</dbReference>
<dbReference type="NCBIfam" id="TIGR00254">
    <property type="entry name" value="GGDEF"/>
    <property type="match status" value="1"/>
</dbReference>
<dbReference type="SMART" id="SM00065">
    <property type="entry name" value="GAF"/>
    <property type="match status" value="1"/>
</dbReference>
<dbReference type="InterPro" id="IPR043128">
    <property type="entry name" value="Rev_trsase/Diguanyl_cyclase"/>
</dbReference>
<dbReference type="SUPFAM" id="SSF55781">
    <property type="entry name" value="GAF domain-like"/>
    <property type="match status" value="1"/>
</dbReference>
<dbReference type="PROSITE" id="PS50113">
    <property type="entry name" value="PAC"/>
    <property type="match status" value="1"/>
</dbReference>
<dbReference type="EMBL" id="JAIWIU010000086">
    <property type="protein sequence ID" value="MCA2017077.1"/>
    <property type="molecule type" value="Genomic_DNA"/>
</dbReference>
<dbReference type="Pfam" id="PF01590">
    <property type="entry name" value="GAF"/>
    <property type="match status" value="1"/>
</dbReference>